<gene>
    <name evidence="1" type="ORF">QFC21_000361</name>
</gene>
<dbReference type="EMBL" id="JASBWT010000001">
    <property type="protein sequence ID" value="KAJ9109035.1"/>
    <property type="molecule type" value="Genomic_DNA"/>
</dbReference>
<evidence type="ECO:0000313" key="1">
    <source>
        <dbReference type="EMBL" id="KAJ9109035.1"/>
    </source>
</evidence>
<comment type="caution">
    <text evidence="1">The sequence shown here is derived from an EMBL/GenBank/DDBJ whole genome shotgun (WGS) entry which is preliminary data.</text>
</comment>
<reference evidence="1" key="1">
    <citation type="submission" date="2023-04" db="EMBL/GenBank/DDBJ databases">
        <title>Draft Genome sequencing of Naganishia species isolated from polar environments using Oxford Nanopore Technology.</title>
        <authorList>
            <person name="Leo P."/>
            <person name="Venkateswaran K."/>
        </authorList>
    </citation>
    <scope>NUCLEOTIDE SEQUENCE</scope>
    <source>
        <strain evidence="1">MNA-CCFEE 5423</strain>
    </source>
</reference>
<dbReference type="Proteomes" id="UP001227268">
    <property type="component" value="Unassembled WGS sequence"/>
</dbReference>
<organism evidence="1 2">
    <name type="scientific">Naganishia friedmannii</name>
    <dbReference type="NCBI Taxonomy" id="89922"/>
    <lineage>
        <taxon>Eukaryota</taxon>
        <taxon>Fungi</taxon>
        <taxon>Dikarya</taxon>
        <taxon>Basidiomycota</taxon>
        <taxon>Agaricomycotina</taxon>
        <taxon>Tremellomycetes</taxon>
        <taxon>Filobasidiales</taxon>
        <taxon>Filobasidiaceae</taxon>
        <taxon>Naganishia</taxon>
    </lineage>
</organism>
<keyword evidence="2" id="KW-1185">Reference proteome</keyword>
<sequence>MVQGQTETGEKYKPSEHDGRECNSSIAFPPANKTLTLLPSFPLLWAVKEDGTPDKRVSSEHGFGGDRERASEAGKSGGSSGEKYKPTEHDGLKEDGTPDKRTSSEHGFGADRERASELGKQGGSK</sequence>
<name>A0ACC2WD29_9TREE</name>
<protein>
    <submittedName>
        <fullName evidence="1">Uncharacterized protein</fullName>
    </submittedName>
</protein>
<evidence type="ECO:0000313" key="2">
    <source>
        <dbReference type="Proteomes" id="UP001227268"/>
    </source>
</evidence>
<proteinExistence type="predicted"/>
<accession>A0ACC2WD29</accession>